<dbReference type="AlphaFoldDB" id="E3M2B3"/>
<keyword evidence="12" id="KW-0418">Kinase</keyword>
<dbReference type="GO" id="GO:0005524">
    <property type="term" value="F:ATP binding"/>
    <property type="evidence" value="ECO:0007669"/>
    <property type="project" value="UniProtKB-UniRule"/>
</dbReference>
<dbReference type="SUPFAM" id="SSF56112">
    <property type="entry name" value="Protein kinase-like (PK-like)"/>
    <property type="match status" value="1"/>
</dbReference>
<evidence type="ECO:0000256" key="8">
    <source>
        <dbReference type="ARBA" id="ARBA00022527"/>
    </source>
</evidence>
<dbReference type="GO" id="GO:0010628">
    <property type="term" value="P:positive regulation of gene expression"/>
    <property type="evidence" value="ECO:0007669"/>
    <property type="project" value="EnsemblMetazoa"/>
</dbReference>
<dbReference type="InterPro" id="IPR008271">
    <property type="entry name" value="Ser/Thr_kinase_AS"/>
</dbReference>
<comment type="similarity">
    <text evidence="4">Belongs to the protein kinase superfamily. CAMK Ser/Thr protein kinase family. SNF1 subfamily.</text>
</comment>
<comment type="subunit">
    <text evidence="19">Interacts with tax-6.</text>
</comment>
<sequence length="856" mass="95431">MAAPRRRMGLEKIGLYDVGRAIGKGNFATVRIARHRIAKTKVAIKSIDVSALDRENLVKLEREVRIVKIIDHPHIAKSYEIMRVDNMLYIVSEYCMSGELYETLIEKGRVAEDVARNWFSETASAVSYLHSQGIVHRDLKAENILLGKNSKIKIIDFGFSNFQTGDQLLNTWCGSPPYAAPELLLGNSYDGMKADIWSMGVLLYILVTGGFPFPSDSVNKLKRSVLSGVVKIPYWVSVGMWPPFLEEGPGWNDVDLFFLECADFIRKMLVLNPGKRYSIQNVLQHRWMYIRNDAKKTQVQLLEAIPASSIDIRQQSSKLNPTIMMFMQQHGKWSEEQIIDAVLGRDFESPIFATYELLADKVKKGSLEGTGEEYPRRGSRGSILSGKANVDEQPLTPTISAHQLAQLNLSSPDCDSDDSSNSDLCDDSPLSSMEPNHDRQFGLPRGLEVFGNRFENRYVSIYCTQILNSLIFRRHTLCASEQLLSPNMMGQFPPPNLLLNNFMMNPIGFPPMPEGQAAEFPLPSLHPGLGTFPIADYSKMLPVPKSERRASAGETLLPTNIDLQQHLANLSANPASFPTVEEEGRSYLAKYGGKRNTVHCLGNQLGGGIQNPIPRYQRTPYAKAPPAERRSSWASPSLSAQQQTHLEKIFKDALQTNSDISRLHKEFKNLSHGCAQSQITNEGSSLACPQISITDEYNRQHNIAPSASSFDPVSIFQKNAQEVVFGQRPATAIGFSSTSFSGMSTPEQTTKPTDDRIKSCVTILPFDEVVHTLKSSLNSMKIPFQETHEVVPESESTEMRRLSLPSGVEIGVAVLPPEHKSHVEFAIINNDSPNSDFLCDQLISHLRYIDPTLISE</sequence>
<organism evidence="25">
    <name type="scientific">Caenorhabditis remanei</name>
    <name type="common">Caenorhabditis vulgaris</name>
    <dbReference type="NCBI Taxonomy" id="31234"/>
    <lineage>
        <taxon>Eukaryota</taxon>
        <taxon>Metazoa</taxon>
        <taxon>Ecdysozoa</taxon>
        <taxon>Nematoda</taxon>
        <taxon>Chromadorea</taxon>
        <taxon>Rhabditida</taxon>
        <taxon>Rhabditina</taxon>
        <taxon>Rhabditomorpha</taxon>
        <taxon>Rhabditoidea</taxon>
        <taxon>Rhabditidae</taxon>
        <taxon>Peloderinae</taxon>
        <taxon>Caenorhabditis</taxon>
    </lineage>
</organism>
<feature type="region of interest" description="Disordered" evidence="22">
    <location>
        <begin position="367"/>
        <end position="387"/>
    </location>
</feature>
<evidence type="ECO:0000313" key="25">
    <source>
        <dbReference type="Proteomes" id="UP000008281"/>
    </source>
</evidence>
<evidence type="ECO:0000256" key="22">
    <source>
        <dbReference type="SAM" id="MobiDB-lite"/>
    </source>
</evidence>
<evidence type="ECO:0000256" key="1">
    <source>
        <dbReference type="ARBA" id="ARBA00001946"/>
    </source>
</evidence>
<dbReference type="GO" id="GO:0005634">
    <property type="term" value="C:nucleus"/>
    <property type="evidence" value="ECO:0007669"/>
    <property type="project" value="UniProtKB-SubCell"/>
</dbReference>
<dbReference type="Pfam" id="PF00069">
    <property type="entry name" value="Pkinase"/>
    <property type="match status" value="1"/>
</dbReference>
<evidence type="ECO:0000256" key="15">
    <source>
        <dbReference type="ARBA" id="ARBA00023242"/>
    </source>
</evidence>
<dbReference type="GO" id="GO:0050321">
    <property type="term" value="F:tau-protein kinase activity"/>
    <property type="evidence" value="ECO:0007669"/>
    <property type="project" value="TreeGrafter"/>
</dbReference>
<comment type="catalytic activity">
    <reaction evidence="16">
        <text>L-threonyl-[protein] + ATP = O-phospho-L-threonyl-[protein] + ADP + H(+)</text>
        <dbReference type="Rhea" id="RHEA:46608"/>
        <dbReference type="Rhea" id="RHEA-COMP:11060"/>
        <dbReference type="Rhea" id="RHEA-COMP:11605"/>
        <dbReference type="ChEBI" id="CHEBI:15378"/>
        <dbReference type="ChEBI" id="CHEBI:30013"/>
        <dbReference type="ChEBI" id="CHEBI:30616"/>
        <dbReference type="ChEBI" id="CHEBI:61977"/>
        <dbReference type="ChEBI" id="CHEBI:456216"/>
        <dbReference type="EC" id="2.7.11.1"/>
    </reaction>
</comment>
<keyword evidence="14" id="KW-0460">Magnesium</keyword>
<keyword evidence="13 21" id="KW-0067">ATP-binding</keyword>
<dbReference type="InterPro" id="IPR011009">
    <property type="entry name" value="Kinase-like_dom_sf"/>
</dbReference>
<evidence type="ECO:0000256" key="2">
    <source>
        <dbReference type="ARBA" id="ARBA00004123"/>
    </source>
</evidence>
<evidence type="ECO:0000256" key="16">
    <source>
        <dbReference type="ARBA" id="ARBA00047899"/>
    </source>
</evidence>
<evidence type="ECO:0000256" key="3">
    <source>
        <dbReference type="ARBA" id="ARBA00004496"/>
    </source>
</evidence>
<keyword evidence="11 21" id="KW-0547">Nucleotide-binding</keyword>
<keyword evidence="15" id="KW-0539">Nucleus</keyword>
<evidence type="ECO:0000256" key="5">
    <source>
        <dbReference type="ARBA" id="ARBA00012513"/>
    </source>
</evidence>
<dbReference type="EMBL" id="DS268422">
    <property type="protein sequence ID" value="EFO89939.1"/>
    <property type="molecule type" value="Genomic_DNA"/>
</dbReference>
<dbReference type="PROSITE" id="PS00107">
    <property type="entry name" value="PROTEIN_KINASE_ATP"/>
    <property type="match status" value="1"/>
</dbReference>
<dbReference type="GO" id="GO:0040010">
    <property type="term" value="P:positive regulation of growth rate"/>
    <property type="evidence" value="ECO:0007669"/>
    <property type="project" value="EnsemblMetazoa"/>
</dbReference>
<dbReference type="GO" id="GO:0043053">
    <property type="term" value="P:dauer entry"/>
    <property type="evidence" value="ECO:0007669"/>
    <property type="project" value="EnsemblMetazoa"/>
</dbReference>
<dbReference type="eggNOG" id="KOG0583">
    <property type="taxonomic scope" value="Eukaryota"/>
</dbReference>
<keyword evidence="6" id="KW-0217">Developmental protein</keyword>
<dbReference type="FunFam" id="3.30.200.20:FF:000003">
    <property type="entry name" value="Non-specific serine/threonine protein kinase"/>
    <property type="match status" value="1"/>
</dbReference>
<feature type="binding site" evidence="21">
    <location>
        <position position="45"/>
    </location>
    <ligand>
        <name>ATP</name>
        <dbReference type="ChEBI" id="CHEBI:30616"/>
    </ligand>
</feature>
<keyword evidence="8" id="KW-0723">Serine/threonine-protein kinase</keyword>
<dbReference type="FunCoup" id="E3M2B3">
    <property type="interactions" value="112"/>
</dbReference>
<dbReference type="SMART" id="SM00220">
    <property type="entry name" value="S_TKc"/>
    <property type="match status" value="1"/>
</dbReference>
<dbReference type="GO" id="GO:0046872">
    <property type="term" value="F:metal ion binding"/>
    <property type="evidence" value="ECO:0007669"/>
    <property type="project" value="UniProtKB-KW"/>
</dbReference>
<evidence type="ECO:0000256" key="18">
    <source>
        <dbReference type="ARBA" id="ARBA00053036"/>
    </source>
</evidence>
<evidence type="ECO:0000256" key="12">
    <source>
        <dbReference type="ARBA" id="ARBA00022777"/>
    </source>
</evidence>
<evidence type="ECO:0000256" key="10">
    <source>
        <dbReference type="ARBA" id="ARBA00022723"/>
    </source>
</evidence>
<evidence type="ECO:0000259" key="23">
    <source>
        <dbReference type="PROSITE" id="PS50011"/>
    </source>
</evidence>
<dbReference type="PROSITE" id="PS00108">
    <property type="entry name" value="PROTEIN_KINASE_ST"/>
    <property type="match status" value="1"/>
</dbReference>
<dbReference type="PANTHER" id="PTHR24346:SF82">
    <property type="entry name" value="KP78A-RELATED"/>
    <property type="match status" value="1"/>
</dbReference>
<dbReference type="GO" id="GO:0040018">
    <property type="term" value="P:positive regulation of multicellular organism growth"/>
    <property type="evidence" value="ECO:0007669"/>
    <property type="project" value="EnsemblMetazoa"/>
</dbReference>
<evidence type="ECO:0000256" key="4">
    <source>
        <dbReference type="ARBA" id="ARBA00006234"/>
    </source>
</evidence>
<evidence type="ECO:0000256" key="14">
    <source>
        <dbReference type="ARBA" id="ARBA00022842"/>
    </source>
</evidence>
<evidence type="ECO:0000313" key="24">
    <source>
        <dbReference type="EMBL" id="EFO89939.1"/>
    </source>
</evidence>
<dbReference type="OMA" id="KIPYWVS"/>
<dbReference type="GO" id="GO:0005737">
    <property type="term" value="C:cytoplasm"/>
    <property type="evidence" value="ECO:0007669"/>
    <property type="project" value="UniProtKB-SubCell"/>
</dbReference>
<keyword evidence="9" id="KW-0808">Transferase</keyword>
<dbReference type="InterPro" id="IPR017441">
    <property type="entry name" value="Protein_kinase_ATP_BS"/>
</dbReference>
<dbReference type="GO" id="GO:0009408">
    <property type="term" value="P:response to heat"/>
    <property type="evidence" value="ECO:0007669"/>
    <property type="project" value="EnsemblMetazoa"/>
</dbReference>
<name>E3M2B3_CAERE</name>
<evidence type="ECO:0000256" key="6">
    <source>
        <dbReference type="ARBA" id="ARBA00022473"/>
    </source>
</evidence>
<evidence type="ECO:0000256" key="7">
    <source>
        <dbReference type="ARBA" id="ARBA00022490"/>
    </source>
</evidence>
<keyword evidence="25" id="KW-1185">Reference proteome</keyword>
<protein>
    <recommendedName>
        <fullName evidence="20">Serine/threonine-protein kinase kin-29</fullName>
        <ecNumber evidence="5">2.7.11.1</ecNumber>
    </recommendedName>
</protein>
<dbReference type="FunFam" id="1.10.510.10:FF:001295">
    <property type="entry name" value="Serine/threonine-protein kinase kin-29"/>
    <property type="match status" value="1"/>
</dbReference>
<dbReference type="GO" id="GO:0035556">
    <property type="term" value="P:intracellular signal transduction"/>
    <property type="evidence" value="ECO:0007669"/>
    <property type="project" value="TreeGrafter"/>
</dbReference>
<dbReference type="InterPro" id="IPR000719">
    <property type="entry name" value="Prot_kinase_dom"/>
</dbReference>
<comment type="cofactor">
    <cofactor evidence="1">
        <name>Mg(2+)</name>
        <dbReference type="ChEBI" id="CHEBI:18420"/>
    </cofactor>
</comment>
<evidence type="ECO:0000256" key="17">
    <source>
        <dbReference type="ARBA" id="ARBA00048679"/>
    </source>
</evidence>
<comment type="subcellular location">
    <subcellularLocation>
        <location evidence="3">Cytoplasm</location>
    </subcellularLocation>
    <subcellularLocation>
        <location evidence="2">Nucleus</location>
    </subcellularLocation>
</comment>
<dbReference type="PANTHER" id="PTHR24346">
    <property type="entry name" value="MAP/MICROTUBULE AFFINITY-REGULATING KINASE"/>
    <property type="match status" value="1"/>
</dbReference>
<feature type="region of interest" description="Disordered" evidence="22">
    <location>
        <begin position="410"/>
        <end position="441"/>
    </location>
</feature>
<proteinExistence type="inferred from homology"/>
<evidence type="ECO:0000256" key="19">
    <source>
        <dbReference type="ARBA" id="ARBA00062956"/>
    </source>
</evidence>
<dbReference type="InParanoid" id="E3M2B3"/>
<gene>
    <name evidence="24" type="primary">Cre-kin-29</name>
    <name evidence="24" type="ORF">CRE_07344</name>
</gene>
<dbReference type="HOGENOM" id="CLU_016746_0_0_1"/>
<evidence type="ECO:0000256" key="13">
    <source>
        <dbReference type="ARBA" id="ARBA00022840"/>
    </source>
</evidence>
<dbReference type="STRING" id="31234.E3M2B3"/>
<accession>E3M2B3</accession>
<feature type="domain" description="Protein kinase" evidence="23">
    <location>
        <begin position="16"/>
        <end position="288"/>
    </location>
</feature>
<evidence type="ECO:0000256" key="21">
    <source>
        <dbReference type="PROSITE-ProRule" id="PRU10141"/>
    </source>
</evidence>
<dbReference type="Gene3D" id="1.10.510.10">
    <property type="entry name" value="Transferase(Phosphotransferase) domain 1"/>
    <property type="match status" value="1"/>
</dbReference>
<dbReference type="Proteomes" id="UP000008281">
    <property type="component" value="Unassembled WGS sequence"/>
</dbReference>
<dbReference type="OrthoDB" id="193931at2759"/>
<evidence type="ECO:0000256" key="9">
    <source>
        <dbReference type="ARBA" id="ARBA00022679"/>
    </source>
</evidence>
<keyword evidence="10" id="KW-0479">Metal-binding</keyword>
<dbReference type="EC" id="2.7.11.1" evidence="5"/>
<evidence type="ECO:0000256" key="20">
    <source>
        <dbReference type="ARBA" id="ARBA00069695"/>
    </source>
</evidence>
<dbReference type="GO" id="GO:0046811">
    <property type="term" value="F:histone deacetylase inhibitor activity"/>
    <property type="evidence" value="ECO:0007669"/>
    <property type="project" value="EnsemblMetazoa"/>
</dbReference>
<comment type="catalytic activity">
    <reaction evidence="17">
        <text>L-seryl-[protein] + ATP = O-phospho-L-seryl-[protein] + ADP + H(+)</text>
        <dbReference type="Rhea" id="RHEA:17989"/>
        <dbReference type="Rhea" id="RHEA-COMP:9863"/>
        <dbReference type="Rhea" id="RHEA-COMP:11604"/>
        <dbReference type="ChEBI" id="CHEBI:15378"/>
        <dbReference type="ChEBI" id="CHEBI:29999"/>
        <dbReference type="ChEBI" id="CHEBI:30616"/>
        <dbReference type="ChEBI" id="CHEBI:83421"/>
        <dbReference type="ChEBI" id="CHEBI:456216"/>
        <dbReference type="EC" id="2.7.11.1"/>
    </reaction>
</comment>
<feature type="compositionally biased region" description="Acidic residues" evidence="22">
    <location>
        <begin position="414"/>
        <end position="426"/>
    </location>
</feature>
<keyword evidence="7" id="KW-0963">Cytoplasm</keyword>
<comment type="function">
    <text evidence="18">Regulates chemoreceptor expression by phosphorylating the hda-4 class II histone deacetylase (HDAC) and inhibiting the gene repression functions of hda-4 and the mef-2 transcription factor, enabling the correct sensing and transduction of food signals. Role in determining body size, the dauer decision and serotonin-mediated egg laying. May modulate the Sma/Mab pathway and regulates development in the later larval stages.</text>
</comment>
<reference evidence="24" key="1">
    <citation type="submission" date="2007-07" db="EMBL/GenBank/DDBJ databases">
        <title>PCAP assembly of the Caenorhabditis remanei genome.</title>
        <authorList>
            <consortium name="The Caenorhabditis remanei Sequencing Consortium"/>
            <person name="Wilson R.K."/>
        </authorList>
    </citation>
    <scope>NUCLEOTIDE SEQUENCE [LARGE SCALE GENOMIC DNA]</scope>
    <source>
        <strain evidence="24">PB4641</strain>
    </source>
</reference>
<dbReference type="GO" id="GO:0000226">
    <property type="term" value="P:microtubule cytoskeleton organization"/>
    <property type="evidence" value="ECO:0007669"/>
    <property type="project" value="TreeGrafter"/>
</dbReference>
<dbReference type="PROSITE" id="PS50011">
    <property type="entry name" value="PROTEIN_KINASE_DOM"/>
    <property type="match status" value="1"/>
</dbReference>
<evidence type="ECO:0000256" key="11">
    <source>
        <dbReference type="ARBA" id="ARBA00022741"/>
    </source>
</evidence>